<evidence type="ECO:0000313" key="3">
    <source>
        <dbReference type="WBParaSite" id="Pan_g14920.t1"/>
    </source>
</evidence>
<sequence length="340" mass="38527">MADDDAQVHWRGRPNLRSSENGVQKMEVDEDYDYEKEVAAGRLKKKSKSKKNRVIDLTKVKQDDENAAVPAKAKQQRRKKVRAEPGLDSPTVPKVEAPDNDIEPLLTCHTPEQLRDMALAFVRSSYIRKSGHVQPKLAQNPILLELHQKYTTLEASADPELDIQLLTLYADVVKKSAANLELLKYFIYLVYHDDFKTTRDETFNTFYSGFRNRAFTQLSDAITKCGVVQPDYNLVVDVTKGIETLKANRTKILDDEIEEAIKTTCCQVCLKPATHYCCPGGTYCSVTCYELDGDHRVECTEEPIAAPLMVCARKNNRATYKKRLKASKLAEMPMLFKRAG</sequence>
<reference evidence="2" key="1">
    <citation type="journal article" date="2013" name="Genetics">
        <title>The draft genome and transcriptome of Panagrellus redivivus are shaped by the harsh demands of a free-living lifestyle.</title>
        <authorList>
            <person name="Srinivasan J."/>
            <person name="Dillman A.R."/>
            <person name="Macchietto M.G."/>
            <person name="Heikkinen L."/>
            <person name="Lakso M."/>
            <person name="Fracchia K.M."/>
            <person name="Antoshechkin I."/>
            <person name="Mortazavi A."/>
            <person name="Wong G."/>
            <person name="Sternberg P.W."/>
        </authorList>
    </citation>
    <scope>NUCLEOTIDE SEQUENCE [LARGE SCALE GENOMIC DNA]</scope>
    <source>
        <strain evidence="2">MT8872</strain>
    </source>
</reference>
<dbReference type="AlphaFoldDB" id="A0A7E4V022"/>
<name>A0A7E4V022_PANRE</name>
<dbReference type="Proteomes" id="UP000492821">
    <property type="component" value="Unassembled WGS sequence"/>
</dbReference>
<proteinExistence type="predicted"/>
<reference evidence="3" key="2">
    <citation type="submission" date="2020-10" db="UniProtKB">
        <authorList>
            <consortium name="WormBaseParasite"/>
        </authorList>
    </citation>
    <scope>IDENTIFICATION</scope>
</reference>
<organism evidence="2 3">
    <name type="scientific">Panagrellus redivivus</name>
    <name type="common">Microworm</name>
    <dbReference type="NCBI Taxonomy" id="6233"/>
    <lineage>
        <taxon>Eukaryota</taxon>
        <taxon>Metazoa</taxon>
        <taxon>Ecdysozoa</taxon>
        <taxon>Nematoda</taxon>
        <taxon>Chromadorea</taxon>
        <taxon>Rhabditida</taxon>
        <taxon>Tylenchina</taxon>
        <taxon>Panagrolaimomorpha</taxon>
        <taxon>Panagrolaimoidea</taxon>
        <taxon>Panagrolaimidae</taxon>
        <taxon>Panagrellus</taxon>
    </lineage>
</organism>
<protein>
    <submittedName>
        <fullName evidence="3">MYND-type domain-containing protein</fullName>
    </submittedName>
</protein>
<feature type="region of interest" description="Disordered" evidence="1">
    <location>
        <begin position="64"/>
        <end position="99"/>
    </location>
</feature>
<evidence type="ECO:0000313" key="2">
    <source>
        <dbReference type="Proteomes" id="UP000492821"/>
    </source>
</evidence>
<accession>A0A7E4V022</accession>
<evidence type="ECO:0000256" key="1">
    <source>
        <dbReference type="SAM" id="MobiDB-lite"/>
    </source>
</evidence>
<feature type="region of interest" description="Disordered" evidence="1">
    <location>
        <begin position="1"/>
        <end position="31"/>
    </location>
</feature>
<keyword evidence="2" id="KW-1185">Reference proteome</keyword>
<dbReference type="WBParaSite" id="Pan_g14920.t1">
    <property type="protein sequence ID" value="Pan_g14920.t1"/>
    <property type="gene ID" value="Pan_g14920"/>
</dbReference>